<organism evidence="2 3">
    <name type="scientific">Kazachstania africana (strain ATCC 22294 / BCRC 22015 / CBS 2517 / CECT 1963 / NBRC 1671 / NRRL Y-8276)</name>
    <name type="common">Yeast</name>
    <name type="synonym">Kluyveromyces africanus</name>
    <dbReference type="NCBI Taxonomy" id="1071382"/>
    <lineage>
        <taxon>Eukaryota</taxon>
        <taxon>Fungi</taxon>
        <taxon>Dikarya</taxon>
        <taxon>Ascomycota</taxon>
        <taxon>Saccharomycotina</taxon>
        <taxon>Saccharomycetes</taxon>
        <taxon>Saccharomycetales</taxon>
        <taxon>Saccharomycetaceae</taxon>
        <taxon>Kazachstania</taxon>
    </lineage>
</organism>
<evidence type="ECO:0000256" key="1">
    <source>
        <dbReference type="SAM" id="MobiDB-lite"/>
    </source>
</evidence>
<reference evidence="2 3" key="1">
    <citation type="journal article" date="2011" name="Proc. Natl. Acad. Sci. U.S.A.">
        <title>Evolutionary erosion of yeast sex chromosomes by mating-type switching accidents.</title>
        <authorList>
            <person name="Gordon J.L."/>
            <person name="Armisen D."/>
            <person name="Proux-Wera E."/>
            <person name="Oheigeartaigh S.S."/>
            <person name="Byrne K.P."/>
            <person name="Wolfe K.H."/>
        </authorList>
    </citation>
    <scope>NUCLEOTIDE SEQUENCE [LARGE SCALE GENOMIC DNA]</scope>
    <source>
        <strain evidence="3">ATCC 22294 / BCRC 22015 / CBS 2517 / CECT 1963 / NBRC 1671 / NRRL Y-8276</strain>
    </source>
</reference>
<feature type="compositionally biased region" description="Low complexity" evidence="1">
    <location>
        <begin position="142"/>
        <end position="154"/>
    </location>
</feature>
<sequence>MSNAVIINISADGVQLQIDDRIGAPVVIKEACHIDDIDALCDTIKNALNVLTVSQLEAAEIFVIEAILYPVTFKKQLCDLFFKTLNCSSATFLPSPLMHCIANDISAAIAVEIDYNYITCTPVYDYRILENGIKVSKRSSRRQNGSRNNSGNKNTATALTGDTSHNDDDDDEFSLNTLIRNVFEVLPIDIRAILRDRIFLIGRDVDEILQAVQPSDLTTGAYKFLISKGSLCGGQHYLDILRACETSHVMTVSRNAYNGNWATIPDWYNIKFLS</sequence>
<dbReference type="KEGG" id="kaf:KAFR_0B05360"/>
<dbReference type="GeneID" id="13884713"/>
<evidence type="ECO:0000313" key="2">
    <source>
        <dbReference type="EMBL" id="CCF56831.1"/>
    </source>
</evidence>
<gene>
    <name evidence="2" type="primary">KAFR0B05360</name>
    <name evidence="2" type="ORF">KAFR_0B05360</name>
</gene>
<feature type="region of interest" description="Disordered" evidence="1">
    <location>
        <begin position="139"/>
        <end position="165"/>
    </location>
</feature>
<dbReference type="eggNOG" id="ENOG502S8RP">
    <property type="taxonomic scope" value="Eukaryota"/>
</dbReference>
<dbReference type="AlphaFoldDB" id="H2AR31"/>
<dbReference type="OrthoDB" id="337660at2759"/>
<dbReference type="Gene3D" id="3.30.420.40">
    <property type="match status" value="1"/>
</dbReference>
<keyword evidence="3" id="KW-1185">Reference proteome</keyword>
<accession>H2AR31</accession>
<proteinExistence type="predicted"/>
<evidence type="ECO:0000313" key="3">
    <source>
        <dbReference type="Proteomes" id="UP000005220"/>
    </source>
</evidence>
<name>H2AR31_KAZAF</name>
<dbReference type="Proteomes" id="UP000005220">
    <property type="component" value="Chromosome 2"/>
</dbReference>
<dbReference type="InParanoid" id="H2AR31"/>
<dbReference type="STRING" id="1071382.H2AR31"/>
<protein>
    <submittedName>
        <fullName evidence="2">Uncharacterized protein</fullName>
    </submittedName>
</protein>
<dbReference type="EMBL" id="HE650822">
    <property type="protein sequence ID" value="CCF56831.1"/>
    <property type="molecule type" value="Genomic_DNA"/>
</dbReference>
<dbReference type="RefSeq" id="XP_003955966.1">
    <property type="nucleotide sequence ID" value="XM_003955917.1"/>
</dbReference>
<dbReference type="FunCoup" id="H2AR31">
    <property type="interactions" value="70"/>
</dbReference>
<dbReference type="HOGENOM" id="CLU_085474_0_0_1"/>